<name>A0A418QJW9_9BACT</name>
<organism evidence="2 3">
    <name type="scientific">Hymenobacter rubripertinctus</name>
    <dbReference type="NCBI Taxonomy" id="2029981"/>
    <lineage>
        <taxon>Bacteria</taxon>
        <taxon>Pseudomonadati</taxon>
        <taxon>Bacteroidota</taxon>
        <taxon>Cytophagia</taxon>
        <taxon>Cytophagales</taxon>
        <taxon>Hymenobacteraceae</taxon>
        <taxon>Hymenobacter</taxon>
    </lineage>
</organism>
<keyword evidence="3" id="KW-1185">Reference proteome</keyword>
<dbReference type="AlphaFoldDB" id="A0A418QJW9"/>
<keyword evidence="1" id="KW-0812">Transmembrane</keyword>
<gene>
    <name evidence="2" type="ORF">D0T11_20445</name>
</gene>
<keyword evidence="1" id="KW-1133">Transmembrane helix</keyword>
<accession>A0A418QJW9</accession>
<protein>
    <submittedName>
        <fullName evidence="2">Uncharacterized protein</fullName>
    </submittedName>
</protein>
<reference evidence="2 3" key="2">
    <citation type="submission" date="2019-01" db="EMBL/GenBank/DDBJ databases">
        <title>Hymenobacter humicola sp. nov., isolated from soils in Antarctica.</title>
        <authorList>
            <person name="Sedlacek I."/>
            <person name="Holochova P."/>
            <person name="Kralova S."/>
            <person name="Pantucek R."/>
            <person name="Stankova E."/>
            <person name="Vrbovska V."/>
            <person name="Kristofova L."/>
            <person name="Svec P."/>
            <person name="Busse H.-J."/>
        </authorList>
    </citation>
    <scope>NUCLEOTIDE SEQUENCE [LARGE SCALE GENOMIC DNA]</scope>
    <source>
        <strain evidence="2 3">CCM 8852</strain>
    </source>
</reference>
<evidence type="ECO:0000256" key="1">
    <source>
        <dbReference type="SAM" id="Phobius"/>
    </source>
</evidence>
<dbReference type="OrthoDB" id="1909107at2"/>
<dbReference type="RefSeq" id="WP_119657674.1">
    <property type="nucleotide sequence ID" value="NZ_JBHUOI010000065.1"/>
</dbReference>
<sequence length="157" mass="17223">MTLFSPRPTLLWLLGLLGLGALGGGRLLALAPSGRLLGMPVAMLGGSPFADFLVPGIVLFTVLGVAPCLLVVALRKKPQSQLAERLNVFGDMHWAWTGSIYVAFALILWIQLEMVFLNAVSWLHTVYMVWALAILFVALLSPVRRFYKKEESRAVTT</sequence>
<evidence type="ECO:0000313" key="2">
    <source>
        <dbReference type="EMBL" id="RIY05438.1"/>
    </source>
</evidence>
<comment type="caution">
    <text evidence="2">The sequence shown here is derived from an EMBL/GenBank/DDBJ whole genome shotgun (WGS) entry which is preliminary data.</text>
</comment>
<feature type="transmembrane region" description="Helical" evidence="1">
    <location>
        <begin position="53"/>
        <end position="74"/>
    </location>
</feature>
<evidence type="ECO:0000313" key="3">
    <source>
        <dbReference type="Proteomes" id="UP000284250"/>
    </source>
</evidence>
<keyword evidence="1" id="KW-0472">Membrane</keyword>
<dbReference type="EMBL" id="QYCN01000056">
    <property type="protein sequence ID" value="RIY05438.1"/>
    <property type="molecule type" value="Genomic_DNA"/>
</dbReference>
<feature type="transmembrane region" description="Helical" evidence="1">
    <location>
        <begin position="124"/>
        <end position="143"/>
    </location>
</feature>
<reference evidence="2 3" key="1">
    <citation type="submission" date="2018-09" db="EMBL/GenBank/DDBJ databases">
        <authorList>
            <person name="Zeman M."/>
            <person name="Pardy F."/>
        </authorList>
    </citation>
    <scope>NUCLEOTIDE SEQUENCE [LARGE SCALE GENOMIC DNA]</scope>
    <source>
        <strain evidence="2 3">CCM 8852</strain>
    </source>
</reference>
<feature type="transmembrane region" description="Helical" evidence="1">
    <location>
        <begin position="94"/>
        <end position="112"/>
    </location>
</feature>
<proteinExistence type="predicted"/>
<dbReference type="Proteomes" id="UP000284250">
    <property type="component" value="Unassembled WGS sequence"/>
</dbReference>